<dbReference type="AlphaFoldDB" id="A0A541BRF4"/>
<reference evidence="1 2" key="1">
    <citation type="submission" date="2019-06" db="EMBL/GenBank/DDBJ databases">
        <title>Rhodococcus spaelei sp. nov., isolated from a cave.</title>
        <authorList>
            <person name="Lee S.D."/>
        </authorList>
    </citation>
    <scope>NUCLEOTIDE SEQUENCE [LARGE SCALE GENOMIC DNA]</scope>
    <source>
        <strain evidence="1 2">C9-5</strain>
    </source>
</reference>
<proteinExistence type="predicted"/>
<accession>A0A541BRF4</accession>
<dbReference type="EMBL" id="VIGH01000001">
    <property type="protein sequence ID" value="TQF74868.1"/>
    <property type="molecule type" value="Genomic_DNA"/>
</dbReference>
<dbReference type="RefSeq" id="WP_181762774.1">
    <property type="nucleotide sequence ID" value="NZ_VIGH01000001.1"/>
</dbReference>
<organism evidence="1 2">
    <name type="scientific">Rhodococcus spelaei</name>
    <dbReference type="NCBI Taxonomy" id="2546320"/>
    <lineage>
        <taxon>Bacteria</taxon>
        <taxon>Bacillati</taxon>
        <taxon>Actinomycetota</taxon>
        <taxon>Actinomycetes</taxon>
        <taxon>Mycobacteriales</taxon>
        <taxon>Nocardiaceae</taxon>
        <taxon>Rhodococcus</taxon>
    </lineage>
</organism>
<keyword evidence="2" id="KW-1185">Reference proteome</keyword>
<gene>
    <name evidence="1" type="ORF">FK531_01995</name>
</gene>
<sequence length="95" mass="8739">MSVDVDAVTALGTALASAASAIAVVDPRSASADVAVPGSEAEAALTGLPDALAGAYGRTATGIRSMSRAASASAAGYAGTDAGTAAGFAATAGGH</sequence>
<evidence type="ECO:0000313" key="2">
    <source>
        <dbReference type="Proteomes" id="UP000316256"/>
    </source>
</evidence>
<name>A0A541BRF4_9NOCA</name>
<dbReference type="Proteomes" id="UP000316256">
    <property type="component" value="Unassembled WGS sequence"/>
</dbReference>
<comment type="caution">
    <text evidence="1">The sequence shown here is derived from an EMBL/GenBank/DDBJ whole genome shotgun (WGS) entry which is preliminary data.</text>
</comment>
<protein>
    <submittedName>
        <fullName evidence="1">Uncharacterized protein</fullName>
    </submittedName>
</protein>
<evidence type="ECO:0000313" key="1">
    <source>
        <dbReference type="EMBL" id="TQF74868.1"/>
    </source>
</evidence>